<proteinExistence type="predicted"/>
<sequence>MVMRIAVALHLKVLIFKPGQSDADGTTQWGSYETLVHDLPISCLDWAASGDLLTGGDEINLWRTKRDGDESEWRRVWKQRCASNIKLAKFTPDGTLFATIGQYDRLVKVWYHDQDAPGLETQFRFVYLPHPRSVTNFTWRKSSKPQKDPTENFLFTMARDGICRLWSSTDPTESHMFYMCAVVDPNQSLVTSQSPEDRSISNHPDFFSPIHCIDSKELTSAVQLAVEIQGEGSKQDQMAELRLRRLKEMIRDTPDLLLQVQRDGSLIIWGIQFLNSYPRRIPKVLVVLRVAQALLSSDAEYFAGVVSVYHDHLGVKSKSTIFPVELYFLAQSPHGRLNCYTINLIDFFDSTRFSSRLYLKHSWTGHHGQIHQVIQSNSESYFATLAGDGEVNLWQYEDPKFGLRRGYGLQEQALVSPKIPIKLVTLIPGGRYFATYDGCRIIIYGYNPEDAHCHRICICEDFDPENLLLFLHAFTNANQSGEKSTYLFGLSARSKMTFLWILDIDTDGTFSSSTLIARQTLPMDSEPLFAVALNSWTGMVLTATPPARQNIFVTYSSDDGLIRYWGLVEEGGNVSWTAGPIVESEDRDVKIARFGAVGVLATVSRHDNRDELSIWTRIEDDKAPKKGVSENISDVAWNFSPEAQHLLAVALPAKVQIFGRRRVDTDTTVANWILLAEFAVQTAPSHGVDKIAWTDNGVLIAATGSQLLCYTKWIGSTDVLRATELLGSNESVPTIHELAFRVNGPLPPYHPSVLTHYVMWGKFELVQHILLILHNYLKIVFEHDKEIDRMPPIPFSKFFELDKPESSGKETKYSGLFDDEESDHQDDQIKLSTEATEFLIQELTQKTLPGVSHVEQLYLMAQIESLVQIDKNKGSIDENGARYEVFVKRHMYLNRILPPALRRETLEFRDVVWALHTGGKLLWKDAKAMGIFLWLEKTESVYQQMEVIARNTYMSKEERDPIDCTLFYLALRKKKLLLGLWKIATHHKEQKAMLNFLANDFEQPRWQKAALKNAFALLGKQRYEYAAAFFLLGDRLRDAVNVCLKHIDDFQLAIAMCRVYEGDNGPVRKEIINSHVLPLAVGTGDRWLASLAFWTLDRRDDSVRAIMAPLDSFGINVSGSASMKSHTDFHDPSLLLLYQYLKDKTKQTRKMKMGISYDMEYDFVVKSASAYERLGNPILALYVLKIHRIEPPEVPKRTKTLLVDGRHIATTPAVEDISTGTADFDDLSWRAPEAKLARAADLFANDDEFSKPARAIDIFAENDPQESAKPSRAVDLFANDNDDIFSSKPRTVSIFDNDVDIFKNSEDPEEFDPDNSTIEKGIIIGLNNSNLDLYKAVLAMQLIQYALHTIADVSEDSAIMILDNPAFQNYLDKVHKGLTAVCDYVKLPKSILGDLLVTKGVETDAFALGVRLLNEGMVSKTDTEKFIQALVNGCSTLIFLIFTAREKVVNITDHLYKWTEHVLSSFMHWQRLIQDAIPPPLGDLQTHKISLSAFLSLSILSLQNGQYEQAWGCIFNARKLYHTLVGDVAGLNNIIKQIISGQARMVDMPPDSDASSLGEESLDDDGQRDFVSDNSVDPLGIKLLEAASVNYIVRSLEMFLNNPEGSVSDDLSAYVLTALLEPLMHTAYCLERDILKYPSEQLSKEVIKKHFKNLRERKFWHSLESLEEVDKLLPFVRSIQNKKSEQVSIMITEHFDSCETLFDARSTLTGFCVNSANPKVMAVCTKTEVHEIDLDRILHTSATVTRSPSVSSLETDANSDADSDEAEEQLVIGSDTEVETSRRLRAREPLAERSRSKPSSLGTDRLKVREEQQQEVYQSKNGAGGFKNLSFDNLQDAWKRSYQTVFNSGGTETPPELAEKPERNDKIYKLVSTMRKLHYFMSSITSHLHSNRFFFPGNAMFQDYLKRHVAATTAESHPTFPYYLTGCDVSATNPSVILWQFGQDKELMSYHGSLGKFGQKFGAADAKGSLALWRFDSSLQASKPFYTMICHSKAARDFAFLDSSSFLVTAGTSLSQSKANNLCLWDTLLPAARSLVCVLPAHEAGAYTVKYWPKSRLIISGGKKGEITVTDVRQRSILHTFHAHTARIGTLAFDYRNEMLISGSVDGDLKIWDLATFTERHTWSAQARNRFLNPGFDRIPVKSFGITEIRVLDDGFIYTSGPSGIGRCREAPVSQY</sequence>
<dbReference type="InterPro" id="IPR022033">
    <property type="entry name" value="Rav1p_C"/>
</dbReference>
<evidence type="ECO:0000256" key="5">
    <source>
        <dbReference type="SAM" id="SignalP"/>
    </source>
</evidence>
<feature type="compositionally biased region" description="Basic and acidic residues" evidence="4">
    <location>
        <begin position="803"/>
        <end position="812"/>
    </location>
</feature>
<dbReference type="Pfam" id="PF00400">
    <property type="entry name" value="WD40"/>
    <property type="match status" value="1"/>
</dbReference>
<feature type="region of interest" description="Disordered" evidence="4">
    <location>
        <begin position="1546"/>
        <end position="1569"/>
    </location>
</feature>
<evidence type="ECO:0000256" key="4">
    <source>
        <dbReference type="SAM" id="MobiDB-lite"/>
    </source>
</evidence>
<feature type="domain" description="RAVE complex protein Rav1 C-terminal" evidence="6">
    <location>
        <begin position="569"/>
        <end position="1181"/>
    </location>
</feature>
<feature type="compositionally biased region" description="Acidic residues" evidence="4">
    <location>
        <begin position="1757"/>
        <end position="1768"/>
    </location>
</feature>
<evidence type="ECO:0000256" key="2">
    <source>
        <dbReference type="ARBA" id="ARBA00022737"/>
    </source>
</evidence>
<dbReference type="PROSITE" id="PS50294">
    <property type="entry name" value="WD_REPEATS_REGION"/>
    <property type="match status" value="1"/>
</dbReference>
<dbReference type="PROSITE" id="PS00678">
    <property type="entry name" value="WD_REPEATS_1"/>
    <property type="match status" value="1"/>
</dbReference>
<feature type="repeat" description="WD" evidence="3">
    <location>
        <begin position="2081"/>
        <end position="2122"/>
    </location>
</feature>
<evidence type="ECO:0000313" key="7">
    <source>
        <dbReference type="EMBL" id="RUS32626.1"/>
    </source>
</evidence>
<dbReference type="EMBL" id="RBNJ01001913">
    <property type="protein sequence ID" value="RUS32626.1"/>
    <property type="molecule type" value="Genomic_DNA"/>
</dbReference>
<feature type="region of interest" description="Disordered" evidence="4">
    <location>
        <begin position="803"/>
        <end position="823"/>
    </location>
</feature>
<feature type="chain" id="PRO_5019211600" evidence="5">
    <location>
        <begin position="24"/>
        <end position="2176"/>
    </location>
</feature>
<dbReference type="PANTHER" id="PTHR13950:SF9">
    <property type="entry name" value="RABCONNECTIN-3A"/>
    <property type="match status" value="1"/>
</dbReference>
<dbReference type="Gene3D" id="2.130.10.10">
    <property type="entry name" value="YVTN repeat-like/Quinoprotein amine dehydrogenase"/>
    <property type="match status" value="3"/>
</dbReference>
<keyword evidence="1 3" id="KW-0853">WD repeat</keyword>
<keyword evidence="5" id="KW-0732">Signal</keyword>
<feature type="repeat" description="WD" evidence="3">
    <location>
        <begin position="363"/>
        <end position="397"/>
    </location>
</feature>
<feature type="region of interest" description="Disordered" evidence="4">
    <location>
        <begin position="1745"/>
        <end position="1815"/>
    </location>
</feature>
<dbReference type="GO" id="GO:0043291">
    <property type="term" value="C:RAVE complex"/>
    <property type="evidence" value="ECO:0007669"/>
    <property type="project" value="TreeGrafter"/>
</dbReference>
<dbReference type="Pfam" id="PF12234">
    <property type="entry name" value="Rav1p_C"/>
    <property type="match status" value="1"/>
</dbReference>
<reference evidence="7 8" key="1">
    <citation type="journal article" date="2018" name="New Phytol.">
        <title>Phylogenomics of Endogonaceae and evolution of mycorrhizas within Mucoromycota.</title>
        <authorList>
            <person name="Chang Y."/>
            <person name="Desiro A."/>
            <person name="Na H."/>
            <person name="Sandor L."/>
            <person name="Lipzen A."/>
            <person name="Clum A."/>
            <person name="Barry K."/>
            <person name="Grigoriev I.V."/>
            <person name="Martin F.M."/>
            <person name="Stajich J.E."/>
            <person name="Smith M.E."/>
            <person name="Bonito G."/>
            <person name="Spatafora J.W."/>
        </authorList>
    </citation>
    <scope>NUCLEOTIDE SEQUENCE [LARGE SCALE GENOMIC DNA]</scope>
    <source>
        <strain evidence="7 8">AD002</strain>
    </source>
</reference>
<comment type="caution">
    <text evidence="7">The sequence shown here is derived from an EMBL/GenBank/DDBJ whole genome shotgun (WGS) entry which is preliminary data.</text>
</comment>
<organism evidence="7 8">
    <name type="scientific">Jimgerdemannia flammicorona</name>
    <dbReference type="NCBI Taxonomy" id="994334"/>
    <lineage>
        <taxon>Eukaryota</taxon>
        <taxon>Fungi</taxon>
        <taxon>Fungi incertae sedis</taxon>
        <taxon>Mucoromycota</taxon>
        <taxon>Mucoromycotina</taxon>
        <taxon>Endogonomycetes</taxon>
        <taxon>Endogonales</taxon>
        <taxon>Endogonaceae</taxon>
        <taxon>Jimgerdemannia</taxon>
    </lineage>
</organism>
<dbReference type="InterPro" id="IPR036322">
    <property type="entry name" value="WD40_repeat_dom_sf"/>
</dbReference>
<accession>A0A433QS66</accession>
<feature type="compositionally biased region" description="Basic and acidic residues" evidence="4">
    <location>
        <begin position="1779"/>
        <end position="1795"/>
    </location>
</feature>
<dbReference type="InterPro" id="IPR015943">
    <property type="entry name" value="WD40/YVTN_repeat-like_dom_sf"/>
</dbReference>
<gene>
    <name evidence="7" type="ORF">BC938DRAFT_474864</name>
</gene>
<dbReference type="InterPro" id="IPR052208">
    <property type="entry name" value="DmX-like/RAVE_component"/>
</dbReference>
<evidence type="ECO:0000313" key="8">
    <source>
        <dbReference type="Proteomes" id="UP000274822"/>
    </source>
</evidence>
<name>A0A433QS66_9FUNG</name>
<dbReference type="PROSITE" id="PS50082">
    <property type="entry name" value="WD_REPEATS_2"/>
    <property type="match status" value="2"/>
</dbReference>
<evidence type="ECO:0000256" key="1">
    <source>
        <dbReference type="ARBA" id="ARBA00022574"/>
    </source>
</evidence>
<keyword evidence="2" id="KW-0677">Repeat</keyword>
<dbReference type="PANTHER" id="PTHR13950">
    <property type="entry name" value="RABCONNECTIN-RELATED"/>
    <property type="match status" value="1"/>
</dbReference>
<feature type="signal peptide" evidence="5">
    <location>
        <begin position="1"/>
        <end position="23"/>
    </location>
</feature>
<dbReference type="InterPro" id="IPR019775">
    <property type="entry name" value="WD40_repeat_CS"/>
</dbReference>
<dbReference type="SUPFAM" id="SSF50978">
    <property type="entry name" value="WD40 repeat-like"/>
    <property type="match status" value="3"/>
</dbReference>
<dbReference type="SMART" id="SM00320">
    <property type="entry name" value="WD40"/>
    <property type="match status" value="7"/>
</dbReference>
<dbReference type="GO" id="GO:0007035">
    <property type="term" value="P:vacuolar acidification"/>
    <property type="evidence" value="ECO:0007669"/>
    <property type="project" value="TreeGrafter"/>
</dbReference>
<dbReference type="InterPro" id="IPR001680">
    <property type="entry name" value="WD40_rpt"/>
</dbReference>
<evidence type="ECO:0000256" key="3">
    <source>
        <dbReference type="PROSITE-ProRule" id="PRU00221"/>
    </source>
</evidence>
<keyword evidence="8" id="KW-1185">Reference proteome</keyword>
<evidence type="ECO:0000259" key="6">
    <source>
        <dbReference type="Pfam" id="PF12234"/>
    </source>
</evidence>
<dbReference type="Proteomes" id="UP000274822">
    <property type="component" value="Unassembled WGS sequence"/>
</dbReference>
<protein>
    <submittedName>
        <fullName evidence="7">RAVE protein 1 C terminal-domain-containing protein</fullName>
    </submittedName>
</protein>